<dbReference type="SUPFAM" id="SSF52980">
    <property type="entry name" value="Restriction endonuclease-like"/>
    <property type="match status" value="1"/>
</dbReference>
<name>A0A0F9HGZ6_9ZZZZ</name>
<organism evidence="1">
    <name type="scientific">marine sediment metagenome</name>
    <dbReference type="NCBI Taxonomy" id="412755"/>
    <lineage>
        <taxon>unclassified sequences</taxon>
        <taxon>metagenomes</taxon>
        <taxon>ecological metagenomes</taxon>
    </lineage>
</organism>
<proteinExistence type="predicted"/>
<protein>
    <recommendedName>
        <fullName evidence="2">DUF559 domain-containing protein</fullName>
    </recommendedName>
</protein>
<dbReference type="InterPro" id="IPR011335">
    <property type="entry name" value="Restrct_endonuc-II-like"/>
</dbReference>
<dbReference type="AlphaFoldDB" id="A0A0F9HGZ6"/>
<dbReference type="Gene3D" id="3.40.960.10">
    <property type="entry name" value="VSR Endonuclease"/>
    <property type="match status" value="1"/>
</dbReference>
<evidence type="ECO:0008006" key="2">
    <source>
        <dbReference type="Google" id="ProtNLM"/>
    </source>
</evidence>
<sequence>MTDQLTYMTDAHKAVIKQLEKWGLGVMEEVDFPPFRADCYLPDYHVVVEVDGPQHSEKADNKRDRELCDVYGLFVFHISSKDASKSSEWKEEIKSFLRFALESKSGRWEQHKMKTPWL</sequence>
<accession>A0A0F9HGZ6</accession>
<reference evidence="1" key="1">
    <citation type="journal article" date="2015" name="Nature">
        <title>Complex archaea that bridge the gap between prokaryotes and eukaryotes.</title>
        <authorList>
            <person name="Spang A."/>
            <person name="Saw J.H."/>
            <person name="Jorgensen S.L."/>
            <person name="Zaremba-Niedzwiedzka K."/>
            <person name="Martijn J."/>
            <person name="Lind A.E."/>
            <person name="van Eijk R."/>
            <person name="Schleper C."/>
            <person name="Guy L."/>
            <person name="Ettema T.J."/>
        </authorList>
    </citation>
    <scope>NUCLEOTIDE SEQUENCE</scope>
</reference>
<gene>
    <name evidence="1" type="ORF">LCGC14_2065500</name>
</gene>
<dbReference type="EMBL" id="LAZR01024675">
    <property type="protein sequence ID" value="KKL74377.1"/>
    <property type="molecule type" value="Genomic_DNA"/>
</dbReference>
<comment type="caution">
    <text evidence="1">The sequence shown here is derived from an EMBL/GenBank/DDBJ whole genome shotgun (WGS) entry which is preliminary data.</text>
</comment>
<evidence type="ECO:0000313" key="1">
    <source>
        <dbReference type="EMBL" id="KKL74377.1"/>
    </source>
</evidence>